<feature type="region of interest" description="Disordered" evidence="1">
    <location>
        <begin position="508"/>
        <end position="533"/>
    </location>
</feature>
<protein>
    <submittedName>
        <fullName evidence="2">Uncharacterized protein</fullName>
    </submittedName>
</protein>
<evidence type="ECO:0000313" key="2">
    <source>
        <dbReference type="EMBL" id="KAB5590895.1"/>
    </source>
</evidence>
<feature type="compositionally biased region" description="Polar residues" evidence="1">
    <location>
        <begin position="214"/>
        <end position="225"/>
    </location>
</feature>
<dbReference type="AlphaFoldDB" id="A0A5N5QGL5"/>
<dbReference type="EMBL" id="SSOP01000138">
    <property type="protein sequence ID" value="KAB5590895.1"/>
    <property type="molecule type" value="Genomic_DNA"/>
</dbReference>
<keyword evidence="3" id="KW-1185">Reference proteome</keyword>
<feature type="compositionally biased region" description="Low complexity" evidence="1">
    <location>
        <begin position="191"/>
        <end position="213"/>
    </location>
</feature>
<dbReference type="Proteomes" id="UP000383932">
    <property type="component" value="Unassembled WGS sequence"/>
</dbReference>
<evidence type="ECO:0000256" key="1">
    <source>
        <dbReference type="SAM" id="MobiDB-lite"/>
    </source>
</evidence>
<feature type="region of interest" description="Disordered" evidence="1">
    <location>
        <begin position="70"/>
        <end position="399"/>
    </location>
</feature>
<feature type="compositionally biased region" description="Low complexity" evidence="1">
    <location>
        <begin position="259"/>
        <end position="269"/>
    </location>
</feature>
<gene>
    <name evidence="2" type="ORF">CTheo_5678</name>
</gene>
<feature type="compositionally biased region" description="Pro residues" evidence="1">
    <location>
        <begin position="270"/>
        <end position="280"/>
    </location>
</feature>
<accession>A0A5N5QGL5</accession>
<name>A0A5N5QGL5_9AGAM</name>
<feature type="compositionally biased region" description="Polar residues" evidence="1">
    <location>
        <begin position="303"/>
        <end position="324"/>
    </location>
</feature>
<evidence type="ECO:0000313" key="3">
    <source>
        <dbReference type="Proteomes" id="UP000383932"/>
    </source>
</evidence>
<feature type="compositionally biased region" description="Polar residues" evidence="1">
    <location>
        <begin position="21"/>
        <end position="44"/>
    </location>
</feature>
<feature type="compositionally biased region" description="Basic and acidic residues" evidence="1">
    <location>
        <begin position="81"/>
        <end position="114"/>
    </location>
</feature>
<sequence>MNKESRISKRESTATLRKDALTSSVGRGRSGSNASTTSRPSMMFSSPAKGFGLMRKASTATLSVASVSVTGNGINHSLESAPKDPSAEDGMGKGKGTERARPVRQATRAEDALRSVRTRAPAPPTTATESDLAPLSESPKNVSVPLAAISDETSSALNDSASAPSSSRSPKSRSRTSLIPVFRGSPERTKSTTTATTGNVATPQTPTSTSTSSRQANSKFRTPTMPSGFGLTRKASTSSIRSTAAGYKPISSSPLAGHTPSPSTTTTAPAPMPNPAPTPPKLDTGSVSAKPIPTGASPILENAISSSPSGTSWLSAIRGITSSKIAAPGSGQPVPGDASCVPGESSHSGEFISSPVDKDSLSVDKKSPRTSDLEVAPAQPNAKEQGEHPPSPVDSESGLVMVDAPTTPIAGINANSFQINALAAQHAANSSWAAHTPASWLAWATSTPYPGLPARGQIEGGDGGSDVMHIESDEEVLAEDHAPAPIVDEQKAGDGGWGWAAIGLGGQGKANTSSAEGDKGKGKAQRPPIGPEALSVDTVVPALPGGEADGSAPHLNIIARAEISNERSVCFSKLWHEILRALMLWVALGQNALLGTHTIYRSHVPGRLIPSRAIFRKIRDIERELSIKSATPYRPRVLGTS</sequence>
<feature type="compositionally biased region" description="Low complexity" evidence="1">
    <location>
        <begin position="154"/>
        <end position="169"/>
    </location>
</feature>
<dbReference type="OrthoDB" id="3248232at2759"/>
<feature type="compositionally biased region" description="Basic and acidic residues" evidence="1">
    <location>
        <begin position="356"/>
        <end position="372"/>
    </location>
</feature>
<feature type="region of interest" description="Disordered" evidence="1">
    <location>
        <begin position="1"/>
        <end position="49"/>
    </location>
</feature>
<comment type="caution">
    <text evidence="2">The sequence shown here is derived from an EMBL/GenBank/DDBJ whole genome shotgun (WGS) entry which is preliminary data.</text>
</comment>
<proteinExistence type="predicted"/>
<feature type="compositionally biased region" description="Basic and acidic residues" evidence="1">
    <location>
        <begin position="1"/>
        <end position="20"/>
    </location>
</feature>
<organism evidence="2 3">
    <name type="scientific">Ceratobasidium theobromae</name>
    <dbReference type="NCBI Taxonomy" id="1582974"/>
    <lineage>
        <taxon>Eukaryota</taxon>
        <taxon>Fungi</taxon>
        <taxon>Dikarya</taxon>
        <taxon>Basidiomycota</taxon>
        <taxon>Agaricomycotina</taxon>
        <taxon>Agaricomycetes</taxon>
        <taxon>Cantharellales</taxon>
        <taxon>Ceratobasidiaceae</taxon>
        <taxon>Ceratobasidium</taxon>
    </lineage>
</organism>
<reference evidence="2 3" key="1">
    <citation type="journal article" date="2019" name="Fungal Biol. Biotechnol.">
        <title>Draft genome sequence of fastidious pathogen Ceratobasidium theobromae, which causes vascular-streak dieback in Theobroma cacao.</title>
        <authorList>
            <person name="Ali S.S."/>
            <person name="Asman A."/>
            <person name="Shao J."/>
            <person name="Firmansyah A.P."/>
            <person name="Susilo A.W."/>
            <person name="Rosmana A."/>
            <person name="McMahon P."/>
            <person name="Junaid M."/>
            <person name="Guest D."/>
            <person name="Kheng T.Y."/>
            <person name="Meinhardt L.W."/>
            <person name="Bailey B.A."/>
        </authorList>
    </citation>
    <scope>NUCLEOTIDE SEQUENCE [LARGE SCALE GENOMIC DNA]</scope>
    <source>
        <strain evidence="2 3">CT2</strain>
    </source>
</reference>